<dbReference type="Proteomes" id="UP000708148">
    <property type="component" value="Unassembled WGS sequence"/>
</dbReference>
<feature type="region of interest" description="Disordered" evidence="1">
    <location>
        <begin position="39"/>
        <end position="58"/>
    </location>
</feature>
<organism evidence="2 3">
    <name type="scientific">Ostreobium quekettii</name>
    <dbReference type="NCBI Taxonomy" id="121088"/>
    <lineage>
        <taxon>Eukaryota</taxon>
        <taxon>Viridiplantae</taxon>
        <taxon>Chlorophyta</taxon>
        <taxon>core chlorophytes</taxon>
        <taxon>Ulvophyceae</taxon>
        <taxon>TCBD clade</taxon>
        <taxon>Bryopsidales</taxon>
        <taxon>Ostreobineae</taxon>
        <taxon>Ostreobiaceae</taxon>
        <taxon>Ostreobium</taxon>
    </lineage>
</organism>
<dbReference type="EMBL" id="CAJHUC010000551">
    <property type="protein sequence ID" value="CAD7696821.1"/>
    <property type="molecule type" value="Genomic_DNA"/>
</dbReference>
<comment type="caution">
    <text evidence="2">The sequence shown here is derived from an EMBL/GenBank/DDBJ whole genome shotgun (WGS) entry which is preliminary data.</text>
</comment>
<reference evidence="2" key="1">
    <citation type="submission" date="2020-12" db="EMBL/GenBank/DDBJ databases">
        <authorList>
            <person name="Iha C."/>
        </authorList>
    </citation>
    <scope>NUCLEOTIDE SEQUENCE</scope>
</reference>
<name>A0A8S1IPC1_9CHLO</name>
<feature type="compositionally biased region" description="Polar residues" evidence="1">
    <location>
        <begin position="7"/>
        <end position="22"/>
    </location>
</feature>
<gene>
    <name evidence="2" type="ORF">OSTQU699_LOCUS2182</name>
</gene>
<protein>
    <submittedName>
        <fullName evidence="2">Uncharacterized protein</fullName>
    </submittedName>
</protein>
<accession>A0A8S1IPC1</accession>
<feature type="region of interest" description="Disordered" evidence="1">
    <location>
        <begin position="1"/>
        <end position="30"/>
    </location>
</feature>
<evidence type="ECO:0000313" key="3">
    <source>
        <dbReference type="Proteomes" id="UP000708148"/>
    </source>
</evidence>
<dbReference type="AlphaFoldDB" id="A0A8S1IPC1"/>
<evidence type="ECO:0000313" key="2">
    <source>
        <dbReference type="EMBL" id="CAD7696821.1"/>
    </source>
</evidence>
<evidence type="ECO:0000256" key="1">
    <source>
        <dbReference type="SAM" id="MobiDB-lite"/>
    </source>
</evidence>
<proteinExistence type="predicted"/>
<keyword evidence="3" id="KW-1185">Reference proteome</keyword>
<sequence length="144" mass="15204">MVMATATVVTMRSSGKSSSPRGNGQDPCVAAGSSPCTSLKGAPGHQKGVRPLTTPHRQVQSSGCTVRATAHQLVNFKAMARHIVIFKATACFQNGTSRRVIFRHISTSGRAASAITQLVCTVSSSQFQPHLGITYLPTPTLLQL</sequence>